<organism evidence="3 4">
    <name type="scientific">Clostridium perfringens (strain ATCC 13124 / DSM 756 / JCM 1290 / NCIMB 6125 / NCTC 8237 / Type A)</name>
    <dbReference type="NCBI Taxonomy" id="195103"/>
    <lineage>
        <taxon>Bacteria</taxon>
        <taxon>Bacillati</taxon>
        <taxon>Bacillota</taxon>
        <taxon>Clostridia</taxon>
        <taxon>Eubacteriales</taxon>
        <taxon>Clostridiaceae</taxon>
        <taxon>Clostridium</taxon>
    </lineage>
</organism>
<dbReference type="Pfam" id="PF00542">
    <property type="entry name" value="Ribosomal_L12"/>
    <property type="match status" value="1"/>
</dbReference>
<gene>
    <name evidence="3" type="ordered locus">CPF_1013</name>
</gene>
<dbReference type="STRING" id="195103.CPF_1013"/>
<evidence type="ECO:0000313" key="3">
    <source>
        <dbReference type="EMBL" id="ABG85060.1"/>
    </source>
</evidence>
<protein>
    <recommendedName>
        <fullName evidence="2">Large ribosomal subunit protein bL12 C-terminal domain-containing protein</fullName>
    </recommendedName>
</protein>
<keyword evidence="1" id="KW-1133">Transmembrane helix</keyword>
<evidence type="ECO:0000256" key="1">
    <source>
        <dbReference type="SAM" id="Phobius"/>
    </source>
</evidence>
<dbReference type="InterPro" id="IPR013823">
    <property type="entry name" value="Ribosomal_bL12_C"/>
</dbReference>
<sequence>MNIDMGWMILGFGAFIFLISSVGQLRNEVKLMRGTLNRIAERVGVTEILTKEEKDELMRLVSEGKNVEAVRRCREITGLGLKEAKEYVDGFGEKKID</sequence>
<dbReference type="KEGG" id="cpf:CPF_1013"/>
<feature type="domain" description="Large ribosomal subunit protein bL12 C-terminal" evidence="2">
    <location>
        <begin position="65"/>
        <end position="92"/>
    </location>
</feature>
<reference evidence="3 4" key="1">
    <citation type="journal article" date="2006" name="Genome Res.">
        <title>Skewed genomic variability in strains of the toxigenic bacterial pathogen, Clostridium perfringens.</title>
        <authorList>
            <person name="Myers G.S."/>
            <person name="Rasko D.A."/>
            <person name="Cheung J.K."/>
            <person name="Ravel J."/>
            <person name="Seshadri R."/>
            <person name="Deboy R.T."/>
            <person name="Ren Q."/>
            <person name="Varga J."/>
            <person name="Awad M.M."/>
            <person name="Brinkac L.M."/>
            <person name="Daugherty S.C."/>
            <person name="Haft D.H."/>
            <person name="Dodson R.J."/>
            <person name="Madupu R."/>
            <person name="Nelson W.C."/>
            <person name="Rosovitz M.J."/>
            <person name="Sullivan S.A."/>
            <person name="Khouri H."/>
            <person name="Dimitrov G.I."/>
            <person name="Watkins K.L."/>
            <person name="Mulligan S."/>
            <person name="Benton J."/>
            <person name="Radune D."/>
            <person name="Fisher D.J."/>
            <person name="Atkins H.S."/>
            <person name="Hiscox T."/>
            <person name="Jost B.H."/>
            <person name="Billington S.J."/>
            <person name="Songer J.G."/>
            <person name="McClane B.A."/>
            <person name="Titball R.W."/>
            <person name="Rood J.I."/>
            <person name="Melville S.B."/>
            <person name="Paulsen I.T."/>
        </authorList>
    </citation>
    <scope>NUCLEOTIDE SEQUENCE [LARGE SCALE GENOMIC DNA]</scope>
    <source>
        <strain evidence="4">ATCC 13124 / DSM 756 / JCM 1290 / NCIMB 6125 / NCTC 8237 / S 107 / Type A</strain>
    </source>
</reference>
<keyword evidence="1" id="KW-0472">Membrane</keyword>
<dbReference type="InterPro" id="IPR014719">
    <property type="entry name" value="Ribosomal_bL12_C/ClpS-like"/>
</dbReference>
<dbReference type="SUPFAM" id="SSF54736">
    <property type="entry name" value="ClpS-like"/>
    <property type="match status" value="1"/>
</dbReference>
<accession>A0A0H2YVS2</accession>
<feature type="transmembrane region" description="Helical" evidence="1">
    <location>
        <begin position="6"/>
        <end position="25"/>
    </location>
</feature>
<proteinExistence type="predicted"/>
<evidence type="ECO:0000259" key="2">
    <source>
        <dbReference type="Pfam" id="PF00542"/>
    </source>
</evidence>
<dbReference type="EMBL" id="CP000246">
    <property type="protein sequence ID" value="ABG85060.1"/>
    <property type="molecule type" value="Genomic_DNA"/>
</dbReference>
<dbReference type="AlphaFoldDB" id="A0A0H2YVS2"/>
<dbReference type="GO" id="GO:0006412">
    <property type="term" value="P:translation"/>
    <property type="evidence" value="ECO:0007669"/>
    <property type="project" value="InterPro"/>
</dbReference>
<keyword evidence="4" id="KW-1185">Reference proteome</keyword>
<name>A0A0H2YVS2_CLOP1</name>
<dbReference type="PaxDb" id="195103-CPF_1013"/>
<dbReference type="RefSeq" id="WP_011590516.1">
    <property type="nucleotide sequence ID" value="NC_008261.1"/>
</dbReference>
<keyword evidence="1" id="KW-0812">Transmembrane</keyword>
<dbReference type="GO" id="GO:0003735">
    <property type="term" value="F:structural constituent of ribosome"/>
    <property type="evidence" value="ECO:0007669"/>
    <property type="project" value="InterPro"/>
</dbReference>
<evidence type="ECO:0000313" key="4">
    <source>
        <dbReference type="Proteomes" id="UP000001823"/>
    </source>
</evidence>
<dbReference type="HOGENOM" id="CLU_167427_2_0_9"/>
<dbReference type="Proteomes" id="UP000001823">
    <property type="component" value="Chromosome"/>
</dbReference>
<dbReference type="Gene3D" id="3.30.1390.10">
    <property type="match status" value="1"/>
</dbReference>
<dbReference type="eggNOG" id="ENOG5033B85">
    <property type="taxonomic scope" value="Bacteria"/>
</dbReference>